<accession>A0A822ZS67</accession>
<dbReference type="Proteomes" id="UP000607653">
    <property type="component" value="Unassembled WGS sequence"/>
</dbReference>
<evidence type="ECO:0000313" key="2">
    <source>
        <dbReference type="Proteomes" id="UP000607653"/>
    </source>
</evidence>
<name>A0A822ZS67_NELNU</name>
<dbReference type="AlphaFoldDB" id="A0A822ZS67"/>
<dbReference type="EMBL" id="DUZY01000008">
    <property type="protein sequence ID" value="DAD48764.1"/>
    <property type="molecule type" value="Genomic_DNA"/>
</dbReference>
<organism evidence="1 2">
    <name type="scientific">Nelumbo nucifera</name>
    <name type="common">Sacred lotus</name>
    <dbReference type="NCBI Taxonomy" id="4432"/>
    <lineage>
        <taxon>Eukaryota</taxon>
        <taxon>Viridiplantae</taxon>
        <taxon>Streptophyta</taxon>
        <taxon>Embryophyta</taxon>
        <taxon>Tracheophyta</taxon>
        <taxon>Spermatophyta</taxon>
        <taxon>Magnoliopsida</taxon>
        <taxon>Proteales</taxon>
        <taxon>Nelumbonaceae</taxon>
        <taxon>Nelumbo</taxon>
    </lineage>
</organism>
<keyword evidence="2" id="KW-1185">Reference proteome</keyword>
<evidence type="ECO:0000313" key="1">
    <source>
        <dbReference type="EMBL" id="DAD48764.1"/>
    </source>
</evidence>
<reference evidence="1 2" key="1">
    <citation type="journal article" date="2020" name="Mol. Biol. Evol.">
        <title>Distinct Expression and Methylation Patterns for Genes with Different Fates following a Single Whole-Genome Duplication in Flowering Plants.</title>
        <authorList>
            <person name="Shi T."/>
            <person name="Rahmani R.S."/>
            <person name="Gugger P.F."/>
            <person name="Wang M."/>
            <person name="Li H."/>
            <person name="Zhang Y."/>
            <person name="Li Z."/>
            <person name="Wang Q."/>
            <person name="Van de Peer Y."/>
            <person name="Marchal K."/>
            <person name="Chen J."/>
        </authorList>
    </citation>
    <scope>NUCLEOTIDE SEQUENCE [LARGE SCALE GENOMIC DNA]</scope>
    <source>
        <tissue evidence="1">Leaf</tissue>
    </source>
</reference>
<protein>
    <submittedName>
        <fullName evidence="1">Uncharacterized protein</fullName>
    </submittedName>
</protein>
<gene>
    <name evidence="1" type="ORF">HUJ06_018701</name>
</gene>
<proteinExistence type="predicted"/>
<sequence length="35" mass="3881">MEFFCKCAEGLVEKLKPDAVSGTKVNMEAKFSQLT</sequence>
<comment type="caution">
    <text evidence="1">The sequence shown here is derived from an EMBL/GenBank/DDBJ whole genome shotgun (WGS) entry which is preliminary data.</text>
</comment>